<organism evidence="2 3">
    <name type="scientific">Aphis glycines</name>
    <name type="common">Soybean aphid</name>
    <dbReference type="NCBI Taxonomy" id="307491"/>
    <lineage>
        <taxon>Eukaryota</taxon>
        <taxon>Metazoa</taxon>
        <taxon>Ecdysozoa</taxon>
        <taxon>Arthropoda</taxon>
        <taxon>Hexapoda</taxon>
        <taxon>Insecta</taxon>
        <taxon>Pterygota</taxon>
        <taxon>Neoptera</taxon>
        <taxon>Paraneoptera</taxon>
        <taxon>Hemiptera</taxon>
        <taxon>Sternorrhyncha</taxon>
        <taxon>Aphidomorpha</taxon>
        <taxon>Aphidoidea</taxon>
        <taxon>Aphididae</taxon>
        <taxon>Aphidini</taxon>
        <taxon>Aphis</taxon>
        <taxon>Aphis</taxon>
    </lineage>
</organism>
<feature type="transmembrane region" description="Helical" evidence="1">
    <location>
        <begin position="366"/>
        <end position="399"/>
    </location>
</feature>
<evidence type="ECO:0000313" key="2">
    <source>
        <dbReference type="EMBL" id="KAE9531365.1"/>
    </source>
</evidence>
<dbReference type="AlphaFoldDB" id="A0A6G0TE46"/>
<proteinExistence type="predicted"/>
<reference evidence="2 3" key="1">
    <citation type="submission" date="2019-08" db="EMBL/GenBank/DDBJ databases">
        <title>The genome of the soybean aphid Biotype 1, its phylome, world population structure and adaptation to the North American continent.</title>
        <authorList>
            <person name="Giordano R."/>
            <person name="Donthu R.K."/>
            <person name="Hernandez A.G."/>
            <person name="Wright C.L."/>
            <person name="Zimin A.V."/>
        </authorList>
    </citation>
    <scope>NUCLEOTIDE SEQUENCE [LARGE SCALE GENOMIC DNA]</scope>
    <source>
        <tissue evidence="2">Whole aphids</tissue>
    </source>
</reference>
<feature type="transmembrane region" description="Helical" evidence="1">
    <location>
        <begin position="419"/>
        <end position="444"/>
    </location>
</feature>
<keyword evidence="1" id="KW-0472">Membrane</keyword>
<evidence type="ECO:0000313" key="3">
    <source>
        <dbReference type="Proteomes" id="UP000475862"/>
    </source>
</evidence>
<comment type="caution">
    <text evidence="2">The sequence shown here is derived from an EMBL/GenBank/DDBJ whole genome shotgun (WGS) entry which is preliminary data.</text>
</comment>
<keyword evidence="1" id="KW-0812">Transmembrane</keyword>
<evidence type="ECO:0000256" key="1">
    <source>
        <dbReference type="SAM" id="Phobius"/>
    </source>
</evidence>
<dbReference type="Proteomes" id="UP000475862">
    <property type="component" value="Unassembled WGS sequence"/>
</dbReference>
<name>A0A6G0TE46_APHGL</name>
<dbReference type="OrthoDB" id="10682970at2759"/>
<keyword evidence="1" id="KW-1133">Transmembrane helix</keyword>
<sequence length="490" mass="55319">MFLSQILVFTIYIVYRYPLSILYSYNKRTVASRYTIASVERDGLRGIGIVYLVCDRKSPITLISSTEFKIYSTIKRGIKQDHQSLKFISLNGPPLAYLRRQNSETEIHFKLTTDVNYKLSQHHGLLKPNYLNNHCHLISHIIFHMIADNLQIAVGYTLTASCGLENSSEIKPQNTEFVRIIKKFDIKILIILIEFVSNNNYKKTINFTTIGSQTFKSLISAISPVSPFIPQLSLPLTACLALKDVIVLIVLTPQFCKTISIEPPPDTNFGFSIIFLATCKASCKLRSTSFNMSLLGPLSKIVQAFGLTHSVMKWHYKLLQHDYCQIFSNVSILIYLPLTRNVELNQKLPFLYKPSLVSALLYQNIFVVYILLQFVIIVIILGFFINLLIFGCVTSLFNIIPFNTWESSIAPPGTFSTLAYLFISISVRPSSLILTVLTAFKAILHAKSDQRPMNLVPTQDLITSINFGSSSNDNGILYSLSKKFNMSSKA</sequence>
<gene>
    <name evidence="2" type="ORF">AGLY_010571</name>
</gene>
<protein>
    <submittedName>
        <fullName evidence="2">Uncharacterized protein</fullName>
    </submittedName>
</protein>
<accession>A0A6G0TE46</accession>
<keyword evidence="3" id="KW-1185">Reference proteome</keyword>
<dbReference type="EMBL" id="VYZN01000041">
    <property type="protein sequence ID" value="KAE9531365.1"/>
    <property type="molecule type" value="Genomic_DNA"/>
</dbReference>